<feature type="transmembrane region" description="Helical" evidence="1">
    <location>
        <begin position="36"/>
        <end position="58"/>
    </location>
</feature>
<reference evidence="2" key="1">
    <citation type="submission" date="2020-04" db="EMBL/GenBank/DDBJ databases">
        <authorList>
            <person name="Zhang T."/>
        </authorList>
    </citation>
    <scope>NUCLEOTIDE SEQUENCE</scope>
    <source>
        <strain evidence="2">HKST-UBA03</strain>
    </source>
</reference>
<proteinExistence type="predicted"/>
<evidence type="ECO:0000313" key="3">
    <source>
        <dbReference type="Proteomes" id="UP000751518"/>
    </source>
</evidence>
<organism evidence="2 3">
    <name type="scientific">candidate division WWE3 bacterium</name>
    <dbReference type="NCBI Taxonomy" id="2053526"/>
    <lineage>
        <taxon>Bacteria</taxon>
        <taxon>Katanobacteria</taxon>
    </lineage>
</organism>
<reference evidence="2" key="2">
    <citation type="journal article" date="2021" name="Microbiome">
        <title>Successional dynamics and alternative stable states in a saline activated sludge microbial community over 9 years.</title>
        <authorList>
            <person name="Wang Y."/>
            <person name="Ye J."/>
            <person name="Ju F."/>
            <person name="Liu L."/>
            <person name="Boyd J.A."/>
            <person name="Deng Y."/>
            <person name="Parks D.H."/>
            <person name="Jiang X."/>
            <person name="Yin X."/>
            <person name="Woodcroft B.J."/>
            <person name="Tyson G.W."/>
            <person name="Hugenholtz P."/>
            <person name="Polz M.F."/>
            <person name="Zhang T."/>
        </authorList>
    </citation>
    <scope>NUCLEOTIDE SEQUENCE</scope>
    <source>
        <strain evidence="2">HKST-UBA03</strain>
    </source>
</reference>
<dbReference type="EMBL" id="JAGQKZ010000005">
    <property type="protein sequence ID" value="MCA9391792.1"/>
    <property type="molecule type" value="Genomic_DNA"/>
</dbReference>
<name>A0A955LK69_UNCKA</name>
<sequence>MSIGMKILGCVIIVSLVAMIAIPVLGIEVTGEMSVVMMIFVFLIFFLTALILIFGPLISFKDSLSEAPLLLLNPFTIGGIAILILVLALVGFDQPLTWFEKILSLIRSIIP</sequence>
<gene>
    <name evidence="2" type="ORF">KC614_01130</name>
</gene>
<accession>A0A955LK69</accession>
<keyword evidence="1" id="KW-1133">Transmembrane helix</keyword>
<evidence type="ECO:0000256" key="1">
    <source>
        <dbReference type="SAM" id="Phobius"/>
    </source>
</evidence>
<evidence type="ECO:0000313" key="2">
    <source>
        <dbReference type="EMBL" id="MCA9391792.1"/>
    </source>
</evidence>
<keyword evidence="1" id="KW-0812">Transmembrane</keyword>
<comment type="caution">
    <text evidence="2">The sequence shown here is derived from an EMBL/GenBank/DDBJ whole genome shotgun (WGS) entry which is preliminary data.</text>
</comment>
<keyword evidence="1" id="KW-0472">Membrane</keyword>
<dbReference type="Proteomes" id="UP000751518">
    <property type="component" value="Unassembled WGS sequence"/>
</dbReference>
<feature type="transmembrane region" description="Helical" evidence="1">
    <location>
        <begin position="70"/>
        <end position="92"/>
    </location>
</feature>
<dbReference type="AlphaFoldDB" id="A0A955LK69"/>
<protein>
    <submittedName>
        <fullName evidence="2">Uncharacterized protein</fullName>
    </submittedName>
</protein>